<dbReference type="Pfam" id="PF20684">
    <property type="entry name" value="Fung_rhodopsin"/>
    <property type="match status" value="1"/>
</dbReference>
<feature type="domain" description="Rhodopsin" evidence="8">
    <location>
        <begin position="44"/>
        <end position="283"/>
    </location>
</feature>
<dbReference type="PANTHER" id="PTHR33048">
    <property type="entry name" value="PTH11-LIKE INTEGRAL MEMBRANE PROTEIN (AFU_ORTHOLOGUE AFUA_5G11245)"/>
    <property type="match status" value="1"/>
</dbReference>
<sequence length="379" mass="41888">MRNPPASVTDSWPAANYVDPISRGPALLIVEVTIGSVAFLTLIARLYVRIFKVNKSGLDDWLMLAAMIFGIGVTVCVILADQMYGWNIHVWDLKPSQAVKGRQISIAAQTLFLFSSGLAKNSILVSYLRIAPKGSKLLYCTYATIVAVTSLIFIFLIVLWTQCRPMKSYWTLTGHEDCSSEGPPVLGQAITTLVTDLIVCALPLPTLLKLKLPLSQRIALMVLFSLGVVVVFAASMRAYWSHHVTQRTYDVSWEGFYLWIWTAVEANLGVICGSIPALRPLFKSMFSSKSSSYDNKTSTAYRSGTAAQVANNQPKGVRTWTDTLKRGSRGIKIEDDHIDIEGAAFEMKLHKDRLSPASSRDTWSGREQRLPDNAHGPLS</sequence>
<feature type="transmembrane region" description="Helical" evidence="7">
    <location>
        <begin position="104"/>
        <end position="125"/>
    </location>
</feature>
<comment type="similarity">
    <text evidence="5">Belongs to the SAT4 family.</text>
</comment>
<keyword evidence="2 7" id="KW-0812">Transmembrane</keyword>
<evidence type="ECO:0000256" key="5">
    <source>
        <dbReference type="ARBA" id="ARBA00038359"/>
    </source>
</evidence>
<keyword evidence="4 7" id="KW-0472">Membrane</keyword>
<feature type="region of interest" description="Disordered" evidence="6">
    <location>
        <begin position="351"/>
        <end position="379"/>
    </location>
</feature>
<evidence type="ECO:0000256" key="4">
    <source>
        <dbReference type="ARBA" id="ARBA00023136"/>
    </source>
</evidence>
<dbReference type="PANTHER" id="PTHR33048:SF129">
    <property type="entry name" value="INTEGRAL MEMBRANE PROTEIN-RELATED"/>
    <property type="match status" value="1"/>
</dbReference>
<feature type="transmembrane region" description="Helical" evidence="7">
    <location>
        <begin position="60"/>
        <end position="84"/>
    </location>
</feature>
<gene>
    <name evidence="9" type="ORF">B0J13DRAFT_38979</name>
</gene>
<protein>
    <recommendedName>
        <fullName evidence="8">Rhodopsin domain-containing protein</fullName>
    </recommendedName>
</protein>
<comment type="subcellular location">
    <subcellularLocation>
        <location evidence="1">Membrane</location>
        <topology evidence="1">Multi-pass membrane protein</topology>
    </subcellularLocation>
</comment>
<evidence type="ECO:0000256" key="2">
    <source>
        <dbReference type="ARBA" id="ARBA00022692"/>
    </source>
</evidence>
<dbReference type="Proteomes" id="UP000717696">
    <property type="component" value="Unassembled WGS sequence"/>
</dbReference>
<reference evidence="9" key="1">
    <citation type="journal article" date="2021" name="Nat. Commun.">
        <title>Genetic determinants of endophytism in the Arabidopsis root mycobiome.</title>
        <authorList>
            <person name="Mesny F."/>
            <person name="Miyauchi S."/>
            <person name="Thiergart T."/>
            <person name="Pickel B."/>
            <person name="Atanasova L."/>
            <person name="Karlsson M."/>
            <person name="Huettel B."/>
            <person name="Barry K.W."/>
            <person name="Haridas S."/>
            <person name="Chen C."/>
            <person name="Bauer D."/>
            <person name="Andreopoulos W."/>
            <person name="Pangilinan J."/>
            <person name="LaButti K."/>
            <person name="Riley R."/>
            <person name="Lipzen A."/>
            <person name="Clum A."/>
            <person name="Drula E."/>
            <person name="Henrissat B."/>
            <person name="Kohler A."/>
            <person name="Grigoriev I.V."/>
            <person name="Martin F.M."/>
            <person name="Hacquard S."/>
        </authorList>
    </citation>
    <scope>NUCLEOTIDE SEQUENCE</scope>
    <source>
        <strain evidence="9">MPI-CAGE-AT-0021</strain>
    </source>
</reference>
<comment type="caution">
    <text evidence="9">The sequence shown here is derived from an EMBL/GenBank/DDBJ whole genome shotgun (WGS) entry which is preliminary data.</text>
</comment>
<feature type="transmembrane region" description="Helical" evidence="7">
    <location>
        <begin position="256"/>
        <end position="278"/>
    </location>
</feature>
<keyword evidence="3 7" id="KW-1133">Transmembrane helix</keyword>
<feature type="transmembrane region" description="Helical" evidence="7">
    <location>
        <begin position="218"/>
        <end position="236"/>
    </location>
</feature>
<keyword evidence="10" id="KW-1185">Reference proteome</keyword>
<evidence type="ECO:0000256" key="7">
    <source>
        <dbReference type="SAM" id="Phobius"/>
    </source>
</evidence>
<dbReference type="EMBL" id="JAGMUU010000001">
    <property type="protein sequence ID" value="KAH7163562.1"/>
    <property type="molecule type" value="Genomic_DNA"/>
</dbReference>
<evidence type="ECO:0000313" key="9">
    <source>
        <dbReference type="EMBL" id="KAH7163562.1"/>
    </source>
</evidence>
<name>A0A9P9FJW1_9HYPO</name>
<dbReference type="AlphaFoldDB" id="A0A9P9FJW1"/>
<organism evidence="9 10">
    <name type="scientific">Dactylonectria estremocensis</name>
    <dbReference type="NCBI Taxonomy" id="1079267"/>
    <lineage>
        <taxon>Eukaryota</taxon>
        <taxon>Fungi</taxon>
        <taxon>Dikarya</taxon>
        <taxon>Ascomycota</taxon>
        <taxon>Pezizomycotina</taxon>
        <taxon>Sordariomycetes</taxon>
        <taxon>Hypocreomycetidae</taxon>
        <taxon>Hypocreales</taxon>
        <taxon>Nectriaceae</taxon>
        <taxon>Dactylonectria</taxon>
    </lineage>
</organism>
<dbReference type="InterPro" id="IPR052337">
    <property type="entry name" value="SAT4-like"/>
</dbReference>
<proteinExistence type="inferred from homology"/>
<evidence type="ECO:0000256" key="3">
    <source>
        <dbReference type="ARBA" id="ARBA00022989"/>
    </source>
</evidence>
<dbReference type="InterPro" id="IPR049326">
    <property type="entry name" value="Rhodopsin_dom_fungi"/>
</dbReference>
<evidence type="ECO:0000256" key="1">
    <source>
        <dbReference type="ARBA" id="ARBA00004141"/>
    </source>
</evidence>
<dbReference type="OrthoDB" id="3934549at2759"/>
<evidence type="ECO:0000256" key="6">
    <source>
        <dbReference type="SAM" id="MobiDB-lite"/>
    </source>
</evidence>
<feature type="transmembrane region" description="Helical" evidence="7">
    <location>
        <begin position="137"/>
        <end position="160"/>
    </location>
</feature>
<feature type="transmembrane region" description="Helical" evidence="7">
    <location>
        <begin position="185"/>
        <end position="206"/>
    </location>
</feature>
<accession>A0A9P9FJW1</accession>
<evidence type="ECO:0000259" key="8">
    <source>
        <dbReference type="Pfam" id="PF20684"/>
    </source>
</evidence>
<feature type="compositionally biased region" description="Basic and acidic residues" evidence="6">
    <location>
        <begin position="363"/>
        <end position="372"/>
    </location>
</feature>
<feature type="transmembrane region" description="Helical" evidence="7">
    <location>
        <begin position="26"/>
        <end position="48"/>
    </location>
</feature>
<evidence type="ECO:0000313" key="10">
    <source>
        <dbReference type="Proteomes" id="UP000717696"/>
    </source>
</evidence>
<dbReference type="GO" id="GO:0016020">
    <property type="term" value="C:membrane"/>
    <property type="evidence" value="ECO:0007669"/>
    <property type="project" value="UniProtKB-SubCell"/>
</dbReference>